<keyword evidence="6" id="KW-0653">Protein transport</keyword>
<evidence type="ECO:0000256" key="7">
    <source>
        <dbReference type="SAM" id="Phobius"/>
    </source>
</evidence>
<dbReference type="RefSeq" id="WP_005458945.1">
    <property type="nucleotide sequence ID" value="NZ_CABMHD010000004.1"/>
</dbReference>
<keyword evidence="5 7" id="KW-0472">Membrane</keyword>
<evidence type="ECO:0000313" key="17">
    <source>
        <dbReference type="EMBL" id="WAT90397.1"/>
    </source>
</evidence>
<evidence type="ECO:0000313" key="16">
    <source>
        <dbReference type="EMBL" id="UYV26291.1"/>
    </source>
</evidence>
<comment type="similarity">
    <text evidence="6">Belongs to the exbB/tolQ family.</text>
</comment>
<evidence type="ECO:0000313" key="15">
    <source>
        <dbReference type="EMBL" id="TXN14623.1"/>
    </source>
</evidence>
<reference evidence="12 21" key="6">
    <citation type="submission" date="2020-04" db="EMBL/GenBank/DDBJ databases">
        <title>Whole-genome sequencing of Vibrio spp. from China reveals different genetic environments of blaCTX-M-14 among diverse lineages.</title>
        <authorList>
            <person name="Zheng Z."/>
            <person name="Ye L."/>
            <person name="Chen S."/>
        </authorList>
    </citation>
    <scope>NUCLEOTIDE SEQUENCE [LARGE SCALE GENOMIC DNA]</scope>
    <source>
        <strain evidence="12 21">Vb0574</strain>
    </source>
</reference>
<reference evidence="11" key="10">
    <citation type="submission" date="2023-06" db="EMBL/GenBank/DDBJ databases">
        <title>Genomic Diversity of Vibrio spp. and Metagenomic Analysis of Pathogens in Florida Gulf Coastal Waters Following Hurricane Ian.</title>
        <authorList>
            <person name="Brumfield K.D."/>
        </authorList>
    </citation>
    <scope>NUCLEOTIDE SEQUENCE</scope>
    <source>
        <strain evidence="11">WBS2B-138</strain>
    </source>
</reference>
<evidence type="ECO:0000313" key="11">
    <source>
        <dbReference type="EMBL" id="MDS1822533.1"/>
    </source>
</evidence>
<sequence>MWWLVGELESIRRFLGMGGDVLVAIFILSFMLWAVLLERWFYFAAVAPRAAKKAVTLWSERSEHQSWNAKMIRQEIVSRQDIENKKGLPIVKVLIALCPLLGLLGTVVGMIQVFDILAVTGTGSPRAMASGISKATIPTLAGMVASLSGLFFSSRLDHLAKVTTQKLEDKLKHIA</sequence>
<evidence type="ECO:0000313" key="12">
    <source>
        <dbReference type="EMBL" id="NMU28820.1"/>
    </source>
</evidence>
<protein>
    <submittedName>
        <fullName evidence="13">Biopolymer transporter ExbB</fullName>
    </submittedName>
    <submittedName>
        <fullName evidence="12">MotA/TolQ/ExbB proton channel family protein</fullName>
    </submittedName>
</protein>
<evidence type="ECO:0000256" key="5">
    <source>
        <dbReference type="ARBA" id="ARBA00023136"/>
    </source>
</evidence>
<feature type="transmembrane region" description="Helical" evidence="7">
    <location>
        <begin position="93"/>
        <end position="114"/>
    </location>
</feature>
<keyword evidence="4 7" id="KW-1133">Transmembrane helix</keyword>
<keyword evidence="2" id="KW-1003">Cell membrane</keyword>
<dbReference type="Pfam" id="PF01618">
    <property type="entry name" value="MotA_ExbB"/>
    <property type="match status" value="1"/>
</dbReference>
<keyword evidence="6" id="KW-0813">Transport</keyword>
<comment type="subcellular location">
    <subcellularLocation>
        <location evidence="1">Cell membrane</location>
        <topology evidence="1">Multi-pass membrane protein</topology>
    </subcellularLocation>
    <subcellularLocation>
        <location evidence="6">Membrane</location>
        <topology evidence="6">Multi-pass membrane protein</topology>
    </subcellularLocation>
</comment>
<reference evidence="17" key="9">
    <citation type="submission" date="2022-12" db="EMBL/GenBank/DDBJ databases">
        <title>Vibrio parahaemolyticus become highly virulent by producing novel Tc toxins.</title>
        <authorList>
            <person name="Yang F."/>
            <person name="You Y."/>
            <person name="Lai Q."/>
            <person name="Xu L."/>
            <person name="Li F."/>
        </authorList>
    </citation>
    <scope>NUCLEOTIDE SEQUENCE</scope>
    <source>
        <strain evidence="17">Vp-HL-202005</strain>
    </source>
</reference>
<dbReference type="Proteomes" id="UP000321504">
    <property type="component" value="Unassembled WGS sequence"/>
</dbReference>
<reference evidence="13 18" key="1">
    <citation type="submission" date="2015-08" db="EMBL/GenBank/DDBJ databases">
        <title>Draft Genome Sequences of Vibrio parahaemolyticus Strains.</title>
        <authorList>
            <person name="Gonzalez-Escalona N."/>
            <person name="DePaola A."/>
        </authorList>
    </citation>
    <scope>NUCLEOTIDE SEQUENCE [LARGE SCALE GENOMIC DNA]</scope>
    <source>
        <strain evidence="13 18">CFSAN001621</strain>
    </source>
</reference>
<dbReference type="Proteomes" id="UP000464718">
    <property type="component" value="Chromosome i"/>
</dbReference>
<dbReference type="InterPro" id="IPR050790">
    <property type="entry name" value="ExbB/TolQ_transport"/>
</dbReference>
<feature type="transmembrane region" description="Helical" evidence="7">
    <location>
        <begin position="21"/>
        <end position="42"/>
    </location>
</feature>
<evidence type="ECO:0000313" key="18">
    <source>
        <dbReference type="Proteomes" id="UP000191946"/>
    </source>
</evidence>
<evidence type="ECO:0000313" key="13">
    <source>
        <dbReference type="EMBL" id="OQK01579.1"/>
    </source>
</evidence>
<reference evidence="16" key="8">
    <citation type="submission" date="2022-05" db="EMBL/GenBank/DDBJ databases">
        <title>Megaplasmid of Vibrio parahaemolyticus.</title>
        <authorList>
            <person name="Strauch E."/>
            <person name="Borowiak M."/>
        </authorList>
    </citation>
    <scope>NUCLEOTIDE SEQUENCE</scope>
    <source>
        <strain evidence="16">16-VB00198</strain>
    </source>
</reference>
<organism evidence="12 21">
    <name type="scientific">Vibrio parahaemolyticus</name>
    <dbReference type="NCBI Taxonomy" id="670"/>
    <lineage>
        <taxon>Bacteria</taxon>
        <taxon>Pseudomonadati</taxon>
        <taxon>Pseudomonadota</taxon>
        <taxon>Gammaproteobacteria</taxon>
        <taxon>Vibrionales</taxon>
        <taxon>Vibrionaceae</taxon>
        <taxon>Vibrio</taxon>
    </lineage>
</organism>
<evidence type="ECO:0000313" key="20">
    <source>
        <dbReference type="Proteomes" id="UP000464718"/>
    </source>
</evidence>
<reference evidence="10" key="7">
    <citation type="submission" date="2020-09" db="EMBL/GenBank/DDBJ databases">
        <title>Genome sequence of Vibrio parahaemolyticus isolates.</title>
        <authorList>
            <person name="Hammerl J.A."/>
            <person name="Strauch E."/>
        </authorList>
    </citation>
    <scope>NUCLEOTIDE SEQUENCE</scope>
    <source>
        <strain evidence="10">17-VB00146</strain>
    </source>
</reference>
<keyword evidence="18" id="KW-1185">Reference proteome</keyword>
<name>A0A072JNW7_VIBPH</name>
<dbReference type="OMA" id="MIRQEIV"/>
<dbReference type="Proteomes" id="UP000726777">
    <property type="component" value="Unassembled WGS sequence"/>
</dbReference>
<dbReference type="EMBL" id="VRMQ01000005">
    <property type="protein sequence ID" value="TXN14623.1"/>
    <property type="molecule type" value="Genomic_DNA"/>
</dbReference>
<dbReference type="EMBL" id="JABCLD010002028">
    <property type="protein sequence ID" value="NMU28820.1"/>
    <property type="molecule type" value="Genomic_DNA"/>
</dbReference>
<dbReference type="Proteomes" id="UP000191946">
    <property type="component" value="Unassembled WGS sequence"/>
</dbReference>
<evidence type="ECO:0000256" key="6">
    <source>
        <dbReference type="RuleBase" id="RU004057"/>
    </source>
</evidence>
<dbReference type="EMBL" id="DACQKT010000005">
    <property type="protein sequence ID" value="HAS6677804.1"/>
    <property type="molecule type" value="Genomic_DNA"/>
</dbReference>
<dbReference type="Proteomes" id="UP000856022">
    <property type="component" value="Unassembled WGS sequence"/>
</dbReference>
<evidence type="ECO:0000256" key="1">
    <source>
        <dbReference type="ARBA" id="ARBA00004651"/>
    </source>
</evidence>
<reference evidence="9" key="2">
    <citation type="journal article" date="2018" name="Genome Biol.">
        <title>SKESA: strategic k-mer extension for scrupulous assemblies.</title>
        <authorList>
            <person name="Souvorov A."/>
            <person name="Agarwala R."/>
            <person name="Lipman D.J."/>
        </authorList>
    </citation>
    <scope>NUCLEOTIDE SEQUENCE</scope>
    <source>
        <strain evidence="9">1930</strain>
    </source>
</reference>
<dbReference type="EMBL" id="CP114194">
    <property type="protein sequence ID" value="WAT90397.1"/>
    <property type="molecule type" value="Genomic_DNA"/>
</dbReference>
<evidence type="ECO:0000256" key="4">
    <source>
        <dbReference type="ARBA" id="ARBA00022989"/>
    </source>
</evidence>
<dbReference type="GeneID" id="70913643"/>
<dbReference type="Proteomes" id="UP001163036">
    <property type="component" value="Chromosome 1"/>
</dbReference>
<reference evidence="15 19" key="4">
    <citation type="submission" date="2019-08" db="EMBL/GenBank/DDBJ databases">
        <title>Emerging of two pre-pandemic pathogenic O4:KUT lineages of Vibrio parahaemolyticus in coastal eastern China.</title>
        <authorList>
            <person name="Yu H."/>
        </authorList>
    </citation>
    <scope>NUCLEOTIDE SEQUENCE [LARGE SCALE GENOMIC DNA]</scope>
    <source>
        <strain evidence="15 19">HZ17-383</strain>
    </source>
</reference>
<evidence type="ECO:0000259" key="8">
    <source>
        <dbReference type="Pfam" id="PF01618"/>
    </source>
</evidence>
<feature type="transmembrane region" description="Helical" evidence="7">
    <location>
        <begin position="135"/>
        <end position="153"/>
    </location>
</feature>
<feature type="domain" description="MotA/TolQ/ExbB proton channel" evidence="8">
    <location>
        <begin position="61"/>
        <end position="168"/>
    </location>
</feature>
<dbReference type="EMBL" id="CP097355">
    <property type="protein sequence ID" value="UYV26291.1"/>
    <property type="molecule type" value="Genomic_DNA"/>
</dbReference>
<evidence type="ECO:0000313" key="21">
    <source>
        <dbReference type="Proteomes" id="UP000555836"/>
    </source>
</evidence>
<dbReference type="AlphaFoldDB" id="A0A072JNW7"/>
<keyword evidence="3 7" id="KW-0812">Transmembrane</keyword>
<evidence type="ECO:0000313" key="9">
    <source>
        <dbReference type="EMBL" id="HAS6677804.1"/>
    </source>
</evidence>
<dbReference type="Proteomes" id="UP000555836">
    <property type="component" value="Unassembled WGS sequence"/>
</dbReference>
<dbReference type="EMBL" id="JAUHGG010000006">
    <property type="protein sequence ID" value="MDS1822533.1"/>
    <property type="molecule type" value="Genomic_DNA"/>
</dbReference>
<dbReference type="Proteomes" id="UP001156560">
    <property type="component" value="Chromosome 1"/>
</dbReference>
<dbReference type="EMBL" id="LHQV01000010">
    <property type="protein sequence ID" value="OQK01579.1"/>
    <property type="molecule type" value="Genomic_DNA"/>
</dbReference>
<dbReference type="OrthoDB" id="4045at2"/>
<dbReference type="InterPro" id="IPR002898">
    <property type="entry name" value="MotA_ExbB_proton_chnl"/>
</dbReference>
<dbReference type="GO" id="GO:0017038">
    <property type="term" value="P:protein import"/>
    <property type="evidence" value="ECO:0007669"/>
    <property type="project" value="TreeGrafter"/>
</dbReference>
<dbReference type="EMBL" id="JACVHL010000003">
    <property type="protein sequence ID" value="MCC3804323.1"/>
    <property type="molecule type" value="Genomic_DNA"/>
</dbReference>
<dbReference type="GO" id="GO:0005886">
    <property type="term" value="C:plasma membrane"/>
    <property type="evidence" value="ECO:0007669"/>
    <property type="project" value="UniProtKB-SubCell"/>
</dbReference>
<dbReference type="PANTHER" id="PTHR30625:SF18">
    <property type="entry name" value="TONB2 ENERGY TRANSDUCTION SYSTEM INNER MEMBRANE COMPONENT EXBB"/>
    <property type="match status" value="1"/>
</dbReference>
<reference evidence="14 20" key="3">
    <citation type="submission" date="2018-12" db="EMBL/GenBank/DDBJ databases">
        <title>Genomic insights into the evolutionary origins and pathogenicity of five Vibrio parahaemolyticus strains isolated from the shrimp with acute hepatopancreatic necrosis disease (AHPND).</title>
        <authorList>
            <person name="Yang Q."/>
            <person name="Dong X."/>
            <person name="Xie G."/>
            <person name="Fu S."/>
            <person name="Zou P."/>
            <person name="Sun J."/>
            <person name="Wang Y."/>
            <person name="Huang J."/>
        </authorList>
    </citation>
    <scope>NUCLEOTIDE SEQUENCE [LARGE SCALE GENOMIC DNA]</scope>
    <source>
        <strain evidence="14 20">20160303005-1</strain>
    </source>
</reference>
<evidence type="ECO:0000256" key="2">
    <source>
        <dbReference type="ARBA" id="ARBA00022475"/>
    </source>
</evidence>
<dbReference type="PANTHER" id="PTHR30625">
    <property type="entry name" value="PROTEIN TOLQ"/>
    <property type="match status" value="1"/>
</dbReference>
<proteinExistence type="inferred from homology"/>
<evidence type="ECO:0000313" key="10">
    <source>
        <dbReference type="EMBL" id="MCC3804323.1"/>
    </source>
</evidence>
<gene>
    <name evidence="13" type="ORF">AKG60_06625</name>
    <name evidence="14" type="ORF">EHC69_00850</name>
    <name evidence="15" type="ORF">FVP01_19520</name>
    <name evidence="12" type="ORF">HKB21_24720</name>
    <name evidence="9" type="ORF">I7278_13375</name>
    <name evidence="10" type="ORF">IB292_04640</name>
    <name evidence="16" type="ORF">M5598_14885</name>
    <name evidence="17" type="ORF">O1Q84_00775</name>
    <name evidence="11" type="ORF">QX249_18010</name>
</gene>
<accession>A0A072JNW7</accession>
<dbReference type="Proteomes" id="UP001253193">
    <property type="component" value="Unassembled WGS sequence"/>
</dbReference>
<evidence type="ECO:0000313" key="19">
    <source>
        <dbReference type="Proteomes" id="UP000321504"/>
    </source>
</evidence>
<dbReference type="EMBL" id="CP034298">
    <property type="protein sequence ID" value="QHH08005.1"/>
    <property type="molecule type" value="Genomic_DNA"/>
</dbReference>
<evidence type="ECO:0000313" key="14">
    <source>
        <dbReference type="EMBL" id="QHH08005.1"/>
    </source>
</evidence>
<evidence type="ECO:0000256" key="3">
    <source>
        <dbReference type="ARBA" id="ARBA00022692"/>
    </source>
</evidence>
<reference evidence="9" key="5">
    <citation type="submission" date="2019-12" db="EMBL/GenBank/DDBJ databases">
        <authorList>
            <consortium name="NCBI Pathogen Detection Project"/>
        </authorList>
    </citation>
    <scope>NUCLEOTIDE SEQUENCE</scope>
    <source>
        <strain evidence="9">1930</strain>
    </source>
</reference>